<comment type="function">
    <text evidence="9">Catalyzes the first step in the biosynthesis of ornithine lipids, which are phosphorus-free membrane lipids. Catalyzes the 3-hydroxyacyl-acyl carrier protein-dependent acylation of ornithine to form lyso-ornithine lipid (LOL).</text>
</comment>
<evidence type="ECO:0000256" key="4">
    <source>
        <dbReference type="ARBA" id="ARBA00023098"/>
    </source>
</evidence>
<dbReference type="OrthoDB" id="1113830at2"/>
<evidence type="ECO:0000259" key="11">
    <source>
        <dbReference type="SMART" id="SM00563"/>
    </source>
</evidence>
<evidence type="ECO:0000256" key="2">
    <source>
        <dbReference type="ARBA" id="ARBA00022516"/>
    </source>
</evidence>
<keyword evidence="3" id="KW-0808">Transferase</keyword>
<sequence length="592" mass="67111">MSQSLNNPLDFAFRSSWLKWLVERATRLHVVKQWYQDWLENDLPQRSLDNPQIGSEFLDYTLGRLNAGTVVLNEAPCAIKPTGAQLFVANHPLGGLDGMLLTQYLLKLRPDLKVLTNELLLAFPEFKHLFVGVDVLNPNKQRENAKGIRAINQHLKAGGAVLIFPAGTVSELKLSQMKISDAPWHELVAKLQRKHQVDCTPIFVEAKNNIPFYVSGLIHKRLRTVFLLRAMLANKGIRMPIRIGNTITAQEVASLRDGRAHTDFLRLCCESLQSKPHKPKTRQVSSIKGNANREKLIAHHQQLDEYLLVEQGDFAVYCAPHAKMGCVMQQISISRELTFRAVDEGTGKELDSDGFDPYYWHLWVWDKQAHTVVGGYRMAKVDELINQHGVKRLYSNSLYNYDPSFIAKLQNSVEVGRSFIVPEYQKHPRALDMLWKGIGAYMVKNPQYHTIFGCVSISSQYSQMARSLLADTFAYHYATDKAVTKLVKPRKPLKNNYKPWSDALLQSMAEIPIINKLIGRLDAGKTVPVLIRHYLALNGKFISFTVNSSFNNSLDGLITVDLRCAPDKYVKRYLGKQGAEQFKIKWGLQDAA</sequence>
<evidence type="ECO:0000313" key="13">
    <source>
        <dbReference type="Proteomes" id="UP000244441"/>
    </source>
</evidence>
<dbReference type="SUPFAM" id="SSF55729">
    <property type="entry name" value="Acyl-CoA N-acyltransferases (Nat)"/>
    <property type="match status" value="1"/>
</dbReference>
<dbReference type="InterPro" id="IPR052351">
    <property type="entry name" value="Ornithine_N-alpha-AT"/>
</dbReference>
<dbReference type="EC" id="2.3.2.30" evidence="7"/>
<dbReference type="AlphaFoldDB" id="A0A2S0VPH2"/>
<evidence type="ECO:0000256" key="6">
    <source>
        <dbReference type="ARBA" id="ARBA00038095"/>
    </source>
</evidence>
<feature type="domain" description="Phospholipid/glycerol acyltransferase" evidence="11">
    <location>
        <begin position="85"/>
        <end position="207"/>
    </location>
</feature>
<proteinExistence type="inferred from homology"/>
<dbReference type="EMBL" id="CP026604">
    <property type="protein sequence ID" value="AWB66115.1"/>
    <property type="molecule type" value="Genomic_DNA"/>
</dbReference>
<dbReference type="PANTHER" id="PTHR37323:SF1">
    <property type="entry name" value="L-ORNITHINE N(ALPHA)-ACYLTRANSFERASE"/>
    <property type="match status" value="1"/>
</dbReference>
<evidence type="ECO:0000256" key="9">
    <source>
        <dbReference type="ARBA" id="ARBA00045724"/>
    </source>
</evidence>
<keyword evidence="13" id="KW-1185">Reference proteome</keyword>
<evidence type="ECO:0000256" key="3">
    <source>
        <dbReference type="ARBA" id="ARBA00022679"/>
    </source>
</evidence>
<dbReference type="InterPro" id="IPR016181">
    <property type="entry name" value="Acyl_CoA_acyltransferase"/>
</dbReference>
<dbReference type="SMART" id="SM00563">
    <property type="entry name" value="PlsC"/>
    <property type="match status" value="1"/>
</dbReference>
<evidence type="ECO:0000256" key="1">
    <source>
        <dbReference type="ARBA" id="ARBA00005189"/>
    </source>
</evidence>
<accession>A0A2S0VPH2</accession>
<keyword evidence="2" id="KW-0444">Lipid biosynthesis</keyword>
<dbReference type="InterPro" id="IPR002123">
    <property type="entry name" value="Plipid/glycerol_acylTrfase"/>
</dbReference>
<keyword evidence="4" id="KW-0443">Lipid metabolism</keyword>
<comment type="similarity">
    <text evidence="6">Belongs to the acetyltransferase family. OlsB subfamily.</text>
</comment>
<gene>
    <name evidence="12" type="ORF">C2869_06525</name>
</gene>
<evidence type="ECO:0000313" key="12">
    <source>
        <dbReference type="EMBL" id="AWB66115.1"/>
    </source>
</evidence>
<reference evidence="12 13" key="1">
    <citation type="submission" date="2018-01" db="EMBL/GenBank/DDBJ databases">
        <title>Genome sequence of a Cantenovulum-like bacteria.</title>
        <authorList>
            <person name="Tan W.R."/>
            <person name="Lau N.-S."/>
            <person name="Go F."/>
            <person name="Amirul A.-A.A."/>
        </authorList>
    </citation>
    <scope>NUCLEOTIDE SEQUENCE [LARGE SCALE GENOMIC DNA]</scope>
    <source>
        <strain evidence="12 13">CCB-QB4</strain>
    </source>
</reference>
<dbReference type="RefSeq" id="WP_108602187.1">
    <property type="nucleotide sequence ID" value="NZ_CP026604.1"/>
</dbReference>
<dbReference type="PANTHER" id="PTHR37323">
    <property type="entry name" value="GCN5-RELATED N-ACETYLTRANSFERASE"/>
    <property type="match status" value="1"/>
</dbReference>
<comment type="catalytic activity">
    <reaction evidence="10">
        <text>a (3R)-hydroxyacyl-[ACP] + L-ornithine = a lyso-ornithine lipid + holo-[ACP] + H(+)</text>
        <dbReference type="Rhea" id="RHEA:20633"/>
        <dbReference type="Rhea" id="RHEA-COMP:9685"/>
        <dbReference type="Rhea" id="RHEA-COMP:9945"/>
        <dbReference type="ChEBI" id="CHEBI:15378"/>
        <dbReference type="ChEBI" id="CHEBI:46911"/>
        <dbReference type="ChEBI" id="CHEBI:64479"/>
        <dbReference type="ChEBI" id="CHEBI:78827"/>
        <dbReference type="ChEBI" id="CHEBI:138482"/>
        <dbReference type="EC" id="2.3.2.30"/>
    </reaction>
    <physiologicalReaction direction="left-to-right" evidence="10">
        <dbReference type="Rhea" id="RHEA:20634"/>
    </physiologicalReaction>
</comment>
<comment type="pathway">
    <text evidence="1">Lipid metabolism.</text>
</comment>
<evidence type="ECO:0000256" key="7">
    <source>
        <dbReference type="ARBA" id="ARBA00039058"/>
    </source>
</evidence>
<dbReference type="GO" id="GO:0006629">
    <property type="term" value="P:lipid metabolic process"/>
    <property type="evidence" value="ECO:0007669"/>
    <property type="project" value="UniProtKB-KW"/>
</dbReference>
<name>A0A2S0VPH2_9ALTE</name>
<evidence type="ECO:0000256" key="10">
    <source>
        <dbReference type="ARBA" id="ARBA00047785"/>
    </source>
</evidence>
<dbReference type="Pfam" id="PF13444">
    <property type="entry name" value="Acetyltransf_5"/>
    <property type="match status" value="1"/>
</dbReference>
<dbReference type="InterPro" id="IPR045746">
    <property type="entry name" value="ACT14924-like_Acyltransf_dom"/>
</dbReference>
<evidence type="ECO:0000256" key="5">
    <source>
        <dbReference type="ARBA" id="ARBA00023315"/>
    </source>
</evidence>
<dbReference type="Gene3D" id="3.40.630.30">
    <property type="match status" value="1"/>
</dbReference>
<protein>
    <recommendedName>
        <fullName evidence="8">L-ornithine N(alpha)-acyltransferase</fullName>
        <ecNumber evidence="7">2.3.2.30</ecNumber>
    </recommendedName>
</protein>
<dbReference type="Proteomes" id="UP000244441">
    <property type="component" value="Chromosome"/>
</dbReference>
<dbReference type="GO" id="GO:0043810">
    <property type="term" value="F:ornithine-acyl [acyl carrier protein] N-acyltransferase activity"/>
    <property type="evidence" value="ECO:0007669"/>
    <property type="project" value="UniProtKB-EC"/>
</dbReference>
<dbReference type="Pfam" id="PF19576">
    <property type="entry name" value="Acyltransf_2"/>
    <property type="match status" value="1"/>
</dbReference>
<dbReference type="KEGG" id="cate:C2869_06525"/>
<keyword evidence="5" id="KW-0012">Acyltransferase</keyword>
<organism evidence="12 13">
    <name type="scientific">Saccharobesus litoralis</name>
    <dbReference type="NCBI Taxonomy" id="2172099"/>
    <lineage>
        <taxon>Bacteria</taxon>
        <taxon>Pseudomonadati</taxon>
        <taxon>Pseudomonadota</taxon>
        <taxon>Gammaproteobacteria</taxon>
        <taxon>Alteromonadales</taxon>
        <taxon>Alteromonadaceae</taxon>
        <taxon>Saccharobesus</taxon>
    </lineage>
</organism>
<evidence type="ECO:0000256" key="8">
    <source>
        <dbReference type="ARBA" id="ARBA00039866"/>
    </source>
</evidence>